<evidence type="ECO:0000256" key="2">
    <source>
        <dbReference type="ARBA" id="ARBA00022649"/>
    </source>
</evidence>
<dbReference type="InterPro" id="IPR029060">
    <property type="entry name" value="PIN-like_dom_sf"/>
</dbReference>
<protein>
    <recommendedName>
        <fullName evidence="8">Ribonuclease VapC</fullName>
        <shortName evidence="8">RNase VapC</shortName>
        <ecNumber evidence="8">3.1.-.-</ecNumber>
    </recommendedName>
    <alternativeName>
        <fullName evidence="8">Toxin VapC</fullName>
    </alternativeName>
</protein>
<feature type="domain" description="PIN" evidence="9">
    <location>
        <begin position="4"/>
        <end position="122"/>
    </location>
</feature>
<dbReference type="InterPro" id="IPR022907">
    <property type="entry name" value="VapC_family"/>
</dbReference>
<evidence type="ECO:0000256" key="1">
    <source>
        <dbReference type="ARBA" id="ARBA00001946"/>
    </source>
</evidence>
<evidence type="ECO:0000313" key="10">
    <source>
        <dbReference type="EMBL" id="AAF11650.1"/>
    </source>
</evidence>
<evidence type="ECO:0000259" key="9">
    <source>
        <dbReference type="Pfam" id="PF01850"/>
    </source>
</evidence>
<dbReference type="GeneID" id="69518343"/>
<dbReference type="Gene3D" id="3.40.50.1010">
    <property type="entry name" value="5'-nuclease"/>
    <property type="match status" value="1"/>
</dbReference>
<keyword evidence="4 8" id="KW-0479">Metal-binding</keyword>
<gene>
    <name evidence="8" type="primary">vapC</name>
    <name evidence="10" type="ordered locus">DR_2102</name>
</gene>
<dbReference type="PANTHER" id="PTHR33653">
    <property type="entry name" value="RIBONUCLEASE VAPC2"/>
    <property type="match status" value="1"/>
</dbReference>
<keyword evidence="11" id="KW-1185">Reference proteome</keyword>
<dbReference type="InterPro" id="IPR002716">
    <property type="entry name" value="PIN_dom"/>
</dbReference>
<dbReference type="EnsemblBacteria" id="AAF11650">
    <property type="protein sequence ID" value="AAF11650"/>
    <property type="gene ID" value="DR_2102"/>
</dbReference>
<keyword evidence="6 8" id="KW-0460">Magnesium</keyword>
<comment type="cofactor">
    <cofactor evidence="1 8">
        <name>Mg(2+)</name>
        <dbReference type="ChEBI" id="CHEBI:18420"/>
    </cofactor>
</comment>
<dbReference type="HOGENOM" id="CLU_118482_3_1_0"/>
<dbReference type="InParanoid" id="Q9RSM2"/>
<evidence type="ECO:0000256" key="7">
    <source>
        <dbReference type="ARBA" id="ARBA00038093"/>
    </source>
</evidence>
<comment type="function">
    <text evidence="8">Toxic component of a toxin-antitoxin (TA) system. An RNase.</text>
</comment>
<dbReference type="CDD" id="cd18744">
    <property type="entry name" value="PIN_VapC4-5_FitB-like"/>
    <property type="match status" value="1"/>
</dbReference>
<keyword evidence="2 8" id="KW-1277">Toxin-antitoxin system</keyword>
<dbReference type="GO" id="GO:0000287">
    <property type="term" value="F:magnesium ion binding"/>
    <property type="evidence" value="ECO:0007669"/>
    <property type="project" value="UniProtKB-UniRule"/>
</dbReference>
<keyword evidence="5 8" id="KW-0378">Hydrolase</keyword>
<keyword evidence="8" id="KW-0800">Toxin</keyword>
<proteinExistence type="inferred from homology"/>
<dbReference type="STRING" id="243230.DR_2102"/>
<dbReference type="eggNOG" id="COG1487">
    <property type="taxonomic scope" value="Bacteria"/>
</dbReference>
<dbReference type="GO" id="GO:0090729">
    <property type="term" value="F:toxin activity"/>
    <property type="evidence" value="ECO:0007669"/>
    <property type="project" value="UniProtKB-KW"/>
</dbReference>
<dbReference type="GO" id="GO:0004521">
    <property type="term" value="F:RNA endonuclease activity"/>
    <property type="evidence" value="ECO:0000318"/>
    <property type="project" value="GO_Central"/>
</dbReference>
<keyword evidence="3 8" id="KW-0540">Nuclease</keyword>
<dbReference type="PATRIC" id="fig|243230.17.peg.2326"/>
<dbReference type="Proteomes" id="UP000002524">
    <property type="component" value="Chromosome 1"/>
</dbReference>
<evidence type="ECO:0000256" key="6">
    <source>
        <dbReference type="ARBA" id="ARBA00022842"/>
    </source>
</evidence>
<dbReference type="GO" id="GO:0016787">
    <property type="term" value="F:hydrolase activity"/>
    <property type="evidence" value="ECO:0007669"/>
    <property type="project" value="UniProtKB-KW"/>
</dbReference>
<dbReference type="InterPro" id="IPR050556">
    <property type="entry name" value="Type_II_TA_system_RNase"/>
</dbReference>
<reference evidence="10 11" key="1">
    <citation type="journal article" date="1999" name="Science">
        <title>Genome sequence of the radioresistant bacterium Deinococcus radiodurans R1.</title>
        <authorList>
            <person name="White O."/>
            <person name="Eisen J.A."/>
            <person name="Heidelberg J.F."/>
            <person name="Hickey E.K."/>
            <person name="Peterson J.D."/>
            <person name="Dodson R.J."/>
            <person name="Haft D.H."/>
            <person name="Gwinn M.L."/>
            <person name="Nelson W.C."/>
            <person name="Richardson D.L."/>
            <person name="Moffat K.S."/>
            <person name="Qin H."/>
            <person name="Jiang L."/>
            <person name="Pamphile W."/>
            <person name="Crosby M."/>
            <person name="Shen M."/>
            <person name="Vamathevan J.J."/>
            <person name="Lam P."/>
            <person name="McDonald L."/>
            <person name="Utterback T."/>
            <person name="Zalewski C."/>
            <person name="Makarova K.S."/>
            <person name="Aravind L."/>
            <person name="Daly M.J."/>
            <person name="Minton K.W."/>
            <person name="Fleischmann R.D."/>
            <person name="Ketchum K.A."/>
            <person name="Nelson K.E."/>
            <person name="Salzberg S."/>
            <person name="Smith H.O."/>
            <person name="Venter J.C."/>
            <person name="Fraser C.M."/>
        </authorList>
    </citation>
    <scope>NUCLEOTIDE SEQUENCE [LARGE SCALE GENOMIC DNA]</scope>
    <source>
        <strain evidence="11">ATCC 13939 / DSM 20539 / JCM 16871 / LMG 4051 / NBRC 15346 / NCIMB 9279 / R1 / VKM B-1422</strain>
    </source>
</reference>
<evidence type="ECO:0000313" key="11">
    <source>
        <dbReference type="Proteomes" id="UP000002524"/>
    </source>
</evidence>
<feature type="binding site" evidence="8">
    <location>
        <position position="5"/>
    </location>
    <ligand>
        <name>Mg(2+)</name>
        <dbReference type="ChEBI" id="CHEBI:18420"/>
    </ligand>
</feature>
<organism evidence="10 11">
    <name type="scientific">Deinococcus radiodurans (strain ATCC 13939 / DSM 20539 / JCM 16871 / CCUG 27074 / LMG 4051 / NBRC 15346 / NCIMB 9279 / VKM B-1422 / R1)</name>
    <dbReference type="NCBI Taxonomy" id="243230"/>
    <lineage>
        <taxon>Bacteria</taxon>
        <taxon>Thermotogati</taxon>
        <taxon>Deinococcota</taxon>
        <taxon>Deinococci</taxon>
        <taxon>Deinococcales</taxon>
        <taxon>Deinococcaceae</taxon>
        <taxon>Deinococcus</taxon>
    </lineage>
</organism>
<dbReference type="HAMAP" id="MF_00265">
    <property type="entry name" value="VapC_Nob1"/>
    <property type="match status" value="1"/>
</dbReference>
<dbReference type="EC" id="3.1.-.-" evidence="8"/>
<dbReference type="RefSeq" id="WP_010888733.1">
    <property type="nucleotide sequence ID" value="NC_001263.1"/>
</dbReference>
<evidence type="ECO:0000256" key="5">
    <source>
        <dbReference type="ARBA" id="ARBA00022801"/>
    </source>
</evidence>
<sequence>MLALDTNILIALQKLEPAAFGHDRQALMTVPVVIPSVVRYEARRSLLAPQYARRLAQLDQLLSGHATLDFDQQAADIAADIYHQLCTTGQLIDEADLMIAALSIQHGAALVTRNTSHFQRIPGLTLLDWL</sequence>
<dbReference type="Pfam" id="PF01850">
    <property type="entry name" value="PIN"/>
    <property type="match status" value="1"/>
</dbReference>
<dbReference type="PANTHER" id="PTHR33653:SF1">
    <property type="entry name" value="RIBONUCLEASE VAPC2"/>
    <property type="match status" value="1"/>
</dbReference>
<evidence type="ECO:0000256" key="4">
    <source>
        <dbReference type="ARBA" id="ARBA00022723"/>
    </source>
</evidence>
<evidence type="ECO:0000256" key="8">
    <source>
        <dbReference type="HAMAP-Rule" id="MF_00265"/>
    </source>
</evidence>
<dbReference type="KEGG" id="dra:DR_2102"/>
<comment type="similarity">
    <text evidence="7 8">Belongs to the PINc/VapC protein family.</text>
</comment>
<name>Q9RSM2_DEIRA</name>
<dbReference type="SUPFAM" id="SSF88723">
    <property type="entry name" value="PIN domain-like"/>
    <property type="match status" value="1"/>
</dbReference>
<dbReference type="PaxDb" id="243230-DR_2102"/>
<dbReference type="OrthoDB" id="9796690at2"/>
<dbReference type="PIR" id="D75316">
    <property type="entry name" value="D75316"/>
</dbReference>
<dbReference type="EMBL" id="AE000513">
    <property type="protein sequence ID" value="AAF11650.1"/>
    <property type="molecule type" value="Genomic_DNA"/>
</dbReference>
<accession>Q9RSM2</accession>
<dbReference type="AlphaFoldDB" id="Q9RSM2"/>
<evidence type="ECO:0000256" key="3">
    <source>
        <dbReference type="ARBA" id="ARBA00022722"/>
    </source>
</evidence>
<feature type="binding site" evidence="8">
    <location>
        <position position="96"/>
    </location>
    <ligand>
        <name>Mg(2+)</name>
        <dbReference type="ChEBI" id="CHEBI:18420"/>
    </ligand>
</feature>